<dbReference type="AlphaFoldDB" id="A0A064CF77"/>
<evidence type="ECO:0000256" key="1">
    <source>
        <dbReference type="SAM" id="SignalP"/>
    </source>
</evidence>
<sequence length="113" mass="11490">MLPMSAKVRAIGAKGNTMKKLVITGMAAVGLGLALASPAYADQDSFITTLANDGWHGPVATAVALGQHICSDIAAGVPQATTLQTISDNTSDGVEPKDAAFFYSAAQSQLCGH</sequence>
<comment type="caution">
    <text evidence="3">The sequence shown here is derived from an EMBL/GenBank/DDBJ whole genome shotgun (WGS) entry which is preliminary data.</text>
</comment>
<dbReference type="Proteomes" id="UP000022835">
    <property type="component" value="Unassembled WGS sequence"/>
</dbReference>
<evidence type="ECO:0000259" key="2">
    <source>
        <dbReference type="Pfam" id="PF05305"/>
    </source>
</evidence>
<organism evidence="3 4">
    <name type="scientific">Mycolicibacterium aromaticivorans JS19b1 = JCM 16368</name>
    <dbReference type="NCBI Taxonomy" id="1440774"/>
    <lineage>
        <taxon>Bacteria</taxon>
        <taxon>Bacillati</taxon>
        <taxon>Actinomycetota</taxon>
        <taxon>Actinomycetes</taxon>
        <taxon>Mycobacteriales</taxon>
        <taxon>Mycobacteriaceae</taxon>
        <taxon>Mycolicibacterium</taxon>
    </lineage>
</organism>
<evidence type="ECO:0000313" key="4">
    <source>
        <dbReference type="Proteomes" id="UP000022835"/>
    </source>
</evidence>
<feature type="chain" id="PRO_5001623198" description="DUF732 domain-containing protein" evidence="1">
    <location>
        <begin position="42"/>
        <end position="113"/>
    </location>
</feature>
<dbReference type="InterPro" id="IPR007969">
    <property type="entry name" value="DUF732"/>
</dbReference>
<dbReference type="eggNOG" id="ENOG5031XGZ">
    <property type="taxonomic scope" value="Bacteria"/>
</dbReference>
<feature type="domain" description="DUF732" evidence="2">
    <location>
        <begin position="42"/>
        <end position="111"/>
    </location>
</feature>
<dbReference type="EMBL" id="JALN02000001">
    <property type="protein sequence ID" value="KDE97388.1"/>
    <property type="molecule type" value="Genomic_DNA"/>
</dbReference>
<gene>
    <name evidence="3" type="ORF">Y900_000200</name>
</gene>
<accession>A0A064CF77</accession>
<evidence type="ECO:0000313" key="3">
    <source>
        <dbReference type="EMBL" id="KDE97388.1"/>
    </source>
</evidence>
<reference evidence="3" key="1">
    <citation type="submission" date="2014-05" db="EMBL/GenBank/DDBJ databases">
        <title>Genome sequence of Mycobacterium aromaticivorans strain JS19b1T (= DSM 45407T).</title>
        <authorList>
            <person name="Kwak Y."/>
            <person name="Park G.-S."/>
            <person name="Li Q.X."/>
            <person name="Lee S.-E."/>
            <person name="Shin J.-H."/>
        </authorList>
    </citation>
    <scope>NUCLEOTIDE SEQUENCE [LARGE SCALE GENOMIC DNA]</scope>
    <source>
        <strain evidence="3">JS19b1</strain>
    </source>
</reference>
<protein>
    <recommendedName>
        <fullName evidence="2">DUF732 domain-containing protein</fullName>
    </recommendedName>
</protein>
<dbReference type="Pfam" id="PF05305">
    <property type="entry name" value="DUF732"/>
    <property type="match status" value="1"/>
</dbReference>
<keyword evidence="1" id="KW-0732">Signal</keyword>
<feature type="signal peptide" evidence="1">
    <location>
        <begin position="1"/>
        <end position="41"/>
    </location>
</feature>
<proteinExistence type="predicted"/>
<keyword evidence="4" id="KW-1185">Reference proteome</keyword>
<name>A0A064CF77_9MYCO</name>